<organism evidence="7 8">
    <name type="scientific">Aphis craccivora</name>
    <name type="common">Cowpea aphid</name>
    <dbReference type="NCBI Taxonomy" id="307492"/>
    <lineage>
        <taxon>Eukaryota</taxon>
        <taxon>Metazoa</taxon>
        <taxon>Ecdysozoa</taxon>
        <taxon>Arthropoda</taxon>
        <taxon>Hexapoda</taxon>
        <taxon>Insecta</taxon>
        <taxon>Pterygota</taxon>
        <taxon>Neoptera</taxon>
        <taxon>Paraneoptera</taxon>
        <taxon>Hemiptera</taxon>
        <taxon>Sternorrhyncha</taxon>
        <taxon>Aphidomorpha</taxon>
        <taxon>Aphidoidea</taxon>
        <taxon>Aphididae</taxon>
        <taxon>Aphidini</taxon>
        <taxon>Aphis</taxon>
        <taxon>Aphis</taxon>
    </lineage>
</organism>
<keyword evidence="4 5" id="KW-0238">DNA-binding</keyword>
<evidence type="ECO:0000256" key="3">
    <source>
        <dbReference type="ARBA" id="ARBA00022833"/>
    </source>
</evidence>
<dbReference type="Gene3D" id="6.20.210.20">
    <property type="entry name" value="THAP domain"/>
    <property type="match status" value="1"/>
</dbReference>
<evidence type="ECO:0000256" key="1">
    <source>
        <dbReference type="ARBA" id="ARBA00022723"/>
    </source>
</evidence>
<dbReference type="PROSITE" id="PS50950">
    <property type="entry name" value="ZF_THAP"/>
    <property type="match status" value="1"/>
</dbReference>
<feature type="domain" description="THAP-type" evidence="6">
    <location>
        <begin position="1"/>
        <end position="73"/>
    </location>
</feature>
<keyword evidence="2 5" id="KW-0863">Zinc-finger</keyword>
<gene>
    <name evidence="7" type="ORF">FWK35_00009165</name>
</gene>
<dbReference type="AlphaFoldDB" id="A0A6G0ZIQ0"/>
<evidence type="ECO:0000313" key="7">
    <source>
        <dbReference type="EMBL" id="KAF0770809.1"/>
    </source>
</evidence>
<dbReference type="Pfam" id="PF05485">
    <property type="entry name" value="THAP"/>
    <property type="match status" value="1"/>
</dbReference>
<reference evidence="7 8" key="1">
    <citation type="submission" date="2019-08" db="EMBL/GenBank/DDBJ databases">
        <title>Whole genome of Aphis craccivora.</title>
        <authorList>
            <person name="Voronova N.V."/>
            <person name="Shulinski R.S."/>
            <person name="Bandarenka Y.V."/>
            <person name="Zhorov D.G."/>
            <person name="Warner D."/>
        </authorList>
    </citation>
    <scope>NUCLEOTIDE SEQUENCE [LARGE SCALE GENOMIC DNA]</scope>
    <source>
        <strain evidence="7">180601</strain>
        <tissue evidence="7">Whole Body</tissue>
    </source>
</reference>
<dbReference type="GO" id="GO:0003677">
    <property type="term" value="F:DNA binding"/>
    <property type="evidence" value="ECO:0007669"/>
    <property type="project" value="UniProtKB-UniRule"/>
</dbReference>
<dbReference type="Proteomes" id="UP000478052">
    <property type="component" value="Unassembled WGS sequence"/>
</dbReference>
<keyword evidence="3" id="KW-0862">Zinc</keyword>
<comment type="caution">
    <text evidence="7">The sequence shown here is derived from an EMBL/GenBank/DDBJ whole genome shotgun (WGS) entry which is preliminary data.</text>
</comment>
<name>A0A6G0ZIQ0_APHCR</name>
<dbReference type="GO" id="GO:0008270">
    <property type="term" value="F:zinc ion binding"/>
    <property type="evidence" value="ECO:0007669"/>
    <property type="project" value="UniProtKB-KW"/>
</dbReference>
<protein>
    <submittedName>
        <fullName evidence="7">THAP domain-containing protein 1</fullName>
    </submittedName>
</protein>
<dbReference type="InterPro" id="IPR038441">
    <property type="entry name" value="THAP_Znf_sf"/>
</dbReference>
<keyword evidence="1" id="KW-0479">Metal-binding</keyword>
<dbReference type="EMBL" id="VUJU01000384">
    <property type="protein sequence ID" value="KAF0770809.1"/>
    <property type="molecule type" value="Genomic_DNA"/>
</dbReference>
<sequence length="73" mass="8605">MGRKCNVKLCESNKTTEHITLFSNPKDQILYEKWTSIVNAWNCDNTKVKYLCLKHFEDNDINKTFDGFTIEDN</sequence>
<evidence type="ECO:0000313" key="8">
    <source>
        <dbReference type="Proteomes" id="UP000478052"/>
    </source>
</evidence>
<accession>A0A6G0ZIQ0</accession>
<keyword evidence="8" id="KW-1185">Reference proteome</keyword>
<proteinExistence type="predicted"/>
<dbReference type="SUPFAM" id="SSF57716">
    <property type="entry name" value="Glucocorticoid receptor-like (DNA-binding domain)"/>
    <property type="match status" value="1"/>
</dbReference>
<evidence type="ECO:0000256" key="5">
    <source>
        <dbReference type="PROSITE-ProRule" id="PRU00309"/>
    </source>
</evidence>
<evidence type="ECO:0000259" key="6">
    <source>
        <dbReference type="PROSITE" id="PS50950"/>
    </source>
</evidence>
<dbReference type="InterPro" id="IPR006612">
    <property type="entry name" value="THAP_Znf"/>
</dbReference>
<evidence type="ECO:0000256" key="4">
    <source>
        <dbReference type="ARBA" id="ARBA00023125"/>
    </source>
</evidence>
<evidence type="ECO:0000256" key="2">
    <source>
        <dbReference type="ARBA" id="ARBA00022771"/>
    </source>
</evidence>